<dbReference type="EnsemblPlants" id="PGSC0003DMT400075924">
    <property type="protein sequence ID" value="PGSC0003DMT400075924"/>
    <property type="gene ID" value="PGSC0003DMG400029522"/>
</dbReference>
<dbReference type="InterPro" id="IPR008942">
    <property type="entry name" value="ENTH_VHS"/>
</dbReference>
<dbReference type="GO" id="GO:0072583">
    <property type="term" value="P:clathrin-dependent endocytosis"/>
    <property type="evidence" value="ECO:0007669"/>
    <property type="project" value="InterPro"/>
</dbReference>
<evidence type="ECO:0000259" key="10">
    <source>
        <dbReference type="PROSITE" id="PS50942"/>
    </source>
</evidence>
<keyword evidence="8" id="KW-0968">Cytoplasmic vesicle</keyword>
<dbReference type="OrthoDB" id="44015at2759"/>
<evidence type="ECO:0000256" key="2">
    <source>
        <dbReference type="ARBA" id="ARBA00004555"/>
    </source>
</evidence>
<evidence type="ECO:0000256" key="1">
    <source>
        <dbReference type="ARBA" id="ARBA00004132"/>
    </source>
</evidence>
<dbReference type="GO" id="GO:0005905">
    <property type="term" value="C:clathrin-coated pit"/>
    <property type="evidence" value="ECO:0007669"/>
    <property type="project" value="UniProtKB-SubCell"/>
</dbReference>
<evidence type="ECO:0000313" key="11">
    <source>
        <dbReference type="EnsemblPlants" id="PGSC0003DMT400075924"/>
    </source>
</evidence>
<dbReference type="GO" id="GO:0048268">
    <property type="term" value="P:clathrin coat assembly"/>
    <property type="evidence" value="ECO:0007669"/>
    <property type="project" value="InterPro"/>
</dbReference>
<dbReference type="GO" id="GO:0005794">
    <property type="term" value="C:Golgi apparatus"/>
    <property type="evidence" value="ECO:0007669"/>
    <property type="project" value="UniProtKB-SubCell"/>
</dbReference>
<dbReference type="InterPro" id="IPR045192">
    <property type="entry name" value="AP180-like"/>
</dbReference>
<dbReference type="GO" id="GO:0030276">
    <property type="term" value="F:clathrin binding"/>
    <property type="evidence" value="ECO:0007669"/>
    <property type="project" value="InterPro"/>
</dbReference>
<keyword evidence="5" id="KW-0333">Golgi apparatus</keyword>
<feature type="region of interest" description="Disordered" evidence="9">
    <location>
        <begin position="334"/>
        <end position="379"/>
    </location>
</feature>
<dbReference type="PROSITE" id="PS50942">
    <property type="entry name" value="ENTH"/>
    <property type="match status" value="1"/>
</dbReference>
<dbReference type="Gramene" id="PGSC0003DMT400075924">
    <property type="protein sequence ID" value="PGSC0003DMT400075924"/>
    <property type="gene ID" value="PGSC0003DMG400029522"/>
</dbReference>
<dbReference type="Pfam" id="PF07651">
    <property type="entry name" value="ANTH"/>
    <property type="match status" value="1"/>
</dbReference>
<dbReference type="AlphaFoldDB" id="M1CVY6"/>
<accession>M1CVY6</accession>
<reference evidence="12" key="1">
    <citation type="journal article" date="2011" name="Nature">
        <title>Genome sequence and analysis of the tuber crop potato.</title>
        <authorList>
            <consortium name="The Potato Genome Sequencing Consortium"/>
        </authorList>
    </citation>
    <scope>NUCLEOTIDE SEQUENCE [LARGE SCALE GENOMIC DNA]</scope>
    <source>
        <strain evidence="12">cv. DM1-3 516 R44</strain>
    </source>
</reference>
<evidence type="ECO:0000256" key="7">
    <source>
        <dbReference type="ARBA" id="ARBA00023176"/>
    </source>
</evidence>
<dbReference type="FunFam" id="1.20.58.150:FF:000003">
    <property type="entry name" value="Putative clathrin assembly protein"/>
    <property type="match status" value="1"/>
</dbReference>
<gene>
    <name evidence="11" type="primary">LOC102584098</name>
</gene>
<protein>
    <submittedName>
        <fullName evidence="11">Clathrin assembly protein</fullName>
    </submittedName>
</protein>
<evidence type="ECO:0000256" key="9">
    <source>
        <dbReference type="SAM" id="MobiDB-lite"/>
    </source>
</evidence>
<dbReference type="Proteomes" id="UP000011115">
    <property type="component" value="Unassembled WGS sequence"/>
</dbReference>
<sequence>MGTLQTWRKAYGALKDHTTVGLAHVNSDFKDVDVAIVKATNHVECPPKDRHLRKILVYTSAMRPRADVAYCIHALARRLAKTHNWTVALKTLIVIHRTLREGDPTFREELLNFQQRGHVLQMSNFKDDSSPIAWDCSAWVRTYALFLEERLECFRVLKYDIEGERLPKPAQGQEKGYSRTRELPSEELLEQLPALQQLLYRLIGCRPEGVALGNYVIQYALALVLKESFKIYCAINDGIINLIDKFFDMPRHEAIKALDIYKRAGQQAMNLSDFYGVCKGLELARNFQFPVLREPPQSFLVTMEEYIKEAPRIVSVPIETLDYPERLMLTYKQEDEPSASEDAQDSANETPPPLPLDDAVVSTTETPSPPMPPPPSSLESDDLLVTSASLIELFVVYLEFDGYCFGISLFVPIVTSIFVVSGAKCTNWLCISN</sequence>
<dbReference type="InterPro" id="IPR013809">
    <property type="entry name" value="ENTH"/>
</dbReference>
<dbReference type="FunFam" id="1.25.40.90:FF:000005">
    <property type="entry name" value="Clathrin assembly protein AP180"/>
    <property type="match status" value="1"/>
</dbReference>
<dbReference type="GO" id="GO:0000149">
    <property type="term" value="F:SNARE binding"/>
    <property type="evidence" value="ECO:0007669"/>
    <property type="project" value="UniProtKB-ARBA"/>
</dbReference>
<dbReference type="InterPro" id="IPR011417">
    <property type="entry name" value="ANTH_dom"/>
</dbReference>
<evidence type="ECO:0000256" key="8">
    <source>
        <dbReference type="ARBA" id="ARBA00023329"/>
    </source>
</evidence>
<keyword evidence="6" id="KW-0472">Membrane</keyword>
<evidence type="ECO:0000256" key="4">
    <source>
        <dbReference type="ARBA" id="ARBA00022583"/>
    </source>
</evidence>
<evidence type="ECO:0000256" key="6">
    <source>
        <dbReference type="ARBA" id="ARBA00023136"/>
    </source>
</evidence>
<reference evidence="11" key="2">
    <citation type="submission" date="2015-06" db="UniProtKB">
        <authorList>
            <consortium name="EnsemblPlants"/>
        </authorList>
    </citation>
    <scope>IDENTIFICATION</scope>
    <source>
        <strain evidence="11">DM1-3 516 R44</strain>
    </source>
</reference>
<dbReference type="InterPro" id="IPR014712">
    <property type="entry name" value="ANTH_dom_sf"/>
</dbReference>
<dbReference type="PANTHER" id="PTHR22951:SF89">
    <property type="entry name" value="OS05G0549000 PROTEIN"/>
    <property type="match status" value="1"/>
</dbReference>
<evidence type="ECO:0000256" key="5">
    <source>
        <dbReference type="ARBA" id="ARBA00023034"/>
    </source>
</evidence>
<dbReference type="Gene3D" id="1.20.58.150">
    <property type="entry name" value="ANTH domain"/>
    <property type="match status" value="1"/>
</dbReference>
<feature type="compositionally biased region" description="Pro residues" evidence="9">
    <location>
        <begin position="367"/>
        <end position="376"/>
    </location>
</feature>
<dbReference type="Gene3D" id="1.25.40.90">
    <property type="match status" value="1"/>
</dbReference>
<dbReference type="CDD" id="cd03564">
    <property type="entry name" value="ANTH_N"/>
    <property type="match status" value="1"/>
</dbReference>
<proteinExistence type="predicted"/>
<evidence type="ECO:0000313" key="12">
    <source>
        <dbReference type="Proteomes" id="UP000011115"/>
    </source>
</evidence>
<feature type="domain" description="ENTH" evidence="10">
    <location>
        <begin position="24"/>
        <end position="161"/>
    </location>
</feature>
<dbReference type="GO" id="GO:0005545">
    <property type="term" value="F:1-phosphatidylinositol binding"/>
    <property type="evidence" value="ECO:0007669"/>
    <property type="project" value="InterPro"/>
</dbReference>
<evidence type="ECO:0000256" key="3">
    <source>
        <dbReference type="ARBA" id="ARBA00004600"/>
    </source>
</evidence>
<dbReference type="PANTHER" id="PTHR22951">
    <property type="entry name" value="CLATHRIN ASSEMBLY PROTEIN"/>
    <property type="match status" value="1"/>
</dbReference>
<comment type="subcellular location">
    <subcellularLocation>
        <location evidence="1">Cytoplasmic vesicle</location>
        <location evidence="1">Clathrin-coated vesicle</location>
    </subcellularLocation>
    <subcellularLocation>
        <location evidence="2">Golgi apparatus</location>
    </subcellularLocation>
    <subcellularLocation>
        <location evidence="3">Membrane</location>
        <location evidence="3">Clathrin-coated pit</location>
    </subcellularLocation>
</comment>
<dbReference type="SUPFAM" id="SSF89009">
    <property type="entry name" value="GAT-like domain"/>
    <property type="match status" value="1"/>
</dbReference>
<dbReference type="GO" id="GO:0030136">
    <property type="term" value="C:clathrin-coated vesicle"/>
    <property type="evidence" value="ECO:0007669"/>
    <property type="project" value="UniProtKB-SubCell"/>
</dbReference>
<dbReference type="SUPFAM" id="SSF48464">
    <property type="entry name" value="ENTH/VHS domain"/>
    <property type="match status" value="1"/>
</dbReference>
<keyword evidence="7" id="KW-0168">Coated pit</keyword>
<dbReference type="ExpressionAtlas" id="M1CVY6">
    <property type="expression patterns" value="baseline and differential"/>
</dbReference>
<dbReference type="SMART" id="SM00273">
    <property type="entry name" value="ENTH"/>
    <property type="match status" value="1"/>
</dbReference>
<dbReference type="InterPro" id="IPR048050">
    <property type="entry name" value="ANTH_N_plant"/>
</dbReference>
<name>M1CVY6_SOLTU</name>
<keyword evidence="4" id="KW-0254">Endocytosis</keyword>
<organism evidence="11 12">
    <name type="scientific">Solanum tuberosum</name>
    <name type="common">Potato</name>
    <dbReference type="NCBI Taxonomy" id="4113"/>
    <lineage>
        <taxon>Eukaryota</taxon>
        <taxon>Viridiplantae</taxon>
        <taxon>Streptophyta</taxon>
        <taxon>Embryophyta</taxon>
        <taxon>Tracheophyta</taxon>
        <taxon>Spermatophyta</taxon>
        <taxon>Magnoliopsida</taxon>
        <taxon>eudicotyledons</taxon>
        <taxon>Gunneridae</taxon>
        <taxon>Pentapetalae</taxon>
        <taxon>asterids</taxon>
        <taxon>lamiids</taxon>
        <taxon>Solanales</taxon>
        <taxon>Solanaceae</taxon>
        <taxon>Solanoideae</taxon>
        <taxon>Solaneae</taxon>
        <taxon>Solanum</taxon>
    </lineage>
</organism>
<keyword evidence="12" id="KW-1185">Reference proteome</keyword>
<dbReference type="SMR" id="M1CVY6"/>